<evidence type="ECO:0000313" key="2">
    <source>
        <dbReference type="Proteomes" id="UP000238924"/>
    </source>
</evidence>
<reference evidence="1 2" key="1">
    <citation type="submission" date="2014-04" db="EMBL/GenBank/DDBJ databases">
        <title>Whole genome sequence of 'Brachyspira hampsonii' D13-03603F2.</title>
        <authorList>
            <person name="Patterson A.H."/>
            <person name="Chaban B."/>
            <person name="Fernando C."/>
            <person name="Harding J.C."/>
            <person name="Hill J.E."/>
        </authorList>
    </citation>
    <scope>NUCLEOTIDE SEQUENCE [LARGE SCALE GENOMIC DNA]</scope>
    <source>
        <strain evidence="1 2">D13-03603F2</strain>
    </source>
</reference>
<dbReference type="EMBL" id="JJMJ01000290">
    <property type="protein sequence ID" value="PPS20622.1"/>
    <property type="molecule type" value="Genomic_DNA"/>
</dbReference>
<protein>
    <submittedName>
        <fullName evidence="1">Uncharacterized protein</fullName>
    </submittedName>
</protein>
<organism evidence="1 2">
    <name type="scientific">Brachyspira murdochii</name>
    <dbReference type="NCBI Taxonomy" id="84378"/>
    <lineage>
        <taxon>Bacteria</taxon>
        <taxon>Pseudomonadati</taxon>
        <taxon>Spirochaetota</taxon>
        <taxon>Spirochaetia</taxon>
        <taxon>Brachyspirales</taxon>
        <taxon>Brachyspiraceae</taxon>
        <taxon>Brachyspira</taxon>
    </lineage>
</organism>
<dbReference type="RefSeq" id="WP_013112996.1">
    <property type="nucleotide sequence ID" value="NZ_JAWLPZ010000011.1"/>
</dbReference>
<dbReference type="Proteomes" id="UP000238924">
    <property type="component" value="Unassembled WGS sequence"/>
</dbReference>
<name>A0ABX5B1V0_9SPIR</name>
<evidence type="ECO:0000313" key="1">
    <source>
        <dbReference type="EMBL" id="PPS20622.1"/>
    </source>
</evidence>
<accession>A0ABX5B1V0</accession>
<gene>
    <name evidence="1" type="ORF">DJ52_15855</name>
</gene>
<keyword evidence="2" id="KW-1185">Reference proteome</keyword>
<comment type="caution">
    <text evidence="1">The sequence shown here is derived from an EMBL/GenBank/DDBJ whole genome shotgun (WGS) entry which is preliminary data.</text>
</comment>
<sequence length="101" mass="12009">MSEEQNEQVSETGIYCANCRYCVLFRKSSGVDGNQYLLRVKCAQEQWRKKLGEEKMYKYFTVARRTVEKCDDYKEMGDLRSFLKALRKSLPVRDEVYTIKK</sequence>
<proteinExistence type="predicted"/>